<gene>
    <name evidence="5" type="primary">LGALS7_0</name>
    <name evidence="4" type="synonym">LGALS7_3</name>
    <name evidence="5" type="ORF">g.23532</name>
    <name evidence="4" type="ORF">g.23533</name>
</gene>
<dbReference type="EMBL" id="GBXI01009056">
    <property type="protein sequence ID" value="JAD05236.1"/>
    <property type="molecule type" value="Transcribed_RNA"/>
</dbReference>
<reference evidence="5" key="2">
    <citation type="journal article" date="2015" name="Gigascience">
        <title>Reconstructing a comprehensive transcriptome assembly of a white-pupal translocated strain of the pest fruit fly Bactrocera cucurbitae.</title>
        <authorList>
            <person name="Sim S.B."/>
            <person name="Calla B."/>
            <person name="Hall B."/>
            <person name="DeRego T."/>
            <person name="Geib S.M."/>
        </authorList>
    </citation>
    <scope>NUCLEOTIDE SEQUENCE</scope>
</reference>
<dbReference type="SMART" id="SM00908">
    <property type="entry name" value="Gal-bind_lectin"/>
    <property type="match status" value="1"/>
</dbReference>
<evidence type="ECO:0000313" key="4">
    <source>
        <dbReference type="EMBL" id="JAD05236.1"/>
    </source>
</evidence>
<evidence type="ECO:0000313" key="5">
    <source>
        <dbReference type="EMBL" id="JAD08578.1"/>
    </source>
</evidence>
<organism evidence="5">
    <name type="scientific">Zeugodacus cucurbitae</name>
    <name type="common">Melon fruit fly</name>
    <name type="synonym">Bactrocera cucurbitae</name>
    <dbReference type="NCBI Taxonomy" id="28588"/>
    <lineage>
        <taxon>Eukaryota</taxon>
        <taxon>Metazoa</taxon>
        <taxon>Ecdysozoa</taxon>
        <taxon>Arthropoda</taxon>
        <taxon>Hexapoda</taxon>
        <taxon>Insecta</taxon>
        <taxon>Pterygota</taxon>
        <taxon>Neoptera</taxon>
        <taxon>Endopterygota</taxon>
        <taxon>Diptera</taxon>
        <taxon>Brachycera</taxon>
        <taxon>Muscomorpha</taxon>
        <taxon>Tephritoidea</taxon>
        <taxon>Tephritidae</taxon>
        <taxon>Zeugodacus</taxon>
        <taxon>Zeugodacus</taxon>
    </lineage>
</organism>
<name>A0A0A1XDN7_ZEUCU</name>
<reference evidence="5" key="1">
    <citation type="submission" date="2014-11" db="EMBL/GenBank/DDBJ databases">
        <authorList>
            <person name="Geib S."/>
        </authorList>
    </citation>
    <scope>NUCLEOTIDE SEQUENCE</scope>
</reference>
<dbReference type="Gene3D" id="2.60.120.200">
    <property type="match status" value="1"/>
</dbReference>
<keyword evidence="1 2" id="KW-0430">Lectin</keyword>
<dbReference type="AlphaFoldDB" id="A0A0A1XDN7"/>
<dbReference type="Pfam" id="PF00337">
    <property type="entry name" value="Gal-bind_lectin"/>
    <property type="match status" value="1"/>
</dbReference>
<dbReference type="SUPFAM" id="SSF49899">
    <property type="entry name" value="Concanavalin A-like lectins/glucanases"/>
    <property type="match status" value="1"/>
</dbReference>
<dbReference type="EMBL" id="GBXI01005714">
    <property type="protein sequence ID" value="JAD08578.1"/>
    <property type="molecule type" value="Transcribed_RNA"/>
</dbReference>
<accession>A0A0A1XDN7</accession>
<sequence length="143" mass="16574">MSTTKFIAILPQPTQSGDKIQIRGQISNNAKEFSINFANEVNEDPQSIAYHFKWDIANEMLIEDYMEDNEWINSKETPFDAFDGQEFALEFAFLDDGIYVYLAREDGRNLITHFQPVSDFQLIESVQVWGDVEKITLLSFSYK</sequence>
<dbReference type="InterPro" id="IPR001079">
    <property type="entry name" value="Galectin_CRD"/>
</dbReference>
<evidence type="ECO:0000259" key="3">
    <source>
        <dbReference type="PROSITE" id="PS51304"/>
    </source>
</evidence>
<dbReference type="InterPro" id="IPR013320">
    <property type="entry name" value="ConA-like_dom_sf"/>
</dbReference>
<dbReference type="PROSITE" id="PS51304">
    <property type="entry name" value="GALECTIN"/>
    <property type="match status" value="1"/>
</dbReference>
<evidence type="ECO:0000256" key="1">
    <source>
        <dbReference type="ARBA" id="ARBA00022734"/>
    </source>
</evidence>
<protein>
    <recommendedName>
        <fullName evidence="2">Galectin</fullName>
    </recommendedName>
</protein>
<evidence type="ECO:0000256" key="2">
    <source>
        <dbReference type="RuleBase" id="RU102079"/>
    </source>
</evidence>
<feature type="domain" description="Galectin" evidence="3">
    <location>
        <begin position="6"/>
        <end position="143"/>
    </location>
</feature>
<proteinExistence type="predicted"/>
<dbReference type="GO" id="GO:0030246">
    <property type="term" value="F:carbohydrate binding"/>
    <property type="evidence" value="ECO:0007669"/>
    <property type="project" value="UniProtKB-UniRule"/>
</dbReference>